<dbReference type="PANTHER" id="PTHR43244:SF1">
    <property type="entry name" value="5,10-METHYLENETETRAHYDROMETHANOPTERIN REDUCTASE"/>
    <property type="match status" value="1"/>
</dbReference>
<accession>A0A6J7KV66</accession>
<dbReference type="InterPro" id="IPR050564">
    <property type="entry name" value="F420-G6PD/mer"/>
</dbReference>
<feature type="domain" description="Luciferase-like" evidence="2">
    <location>
        <begin position="28"/>
        <end position="317"/>
    </location>
</feature>
<keyword evidence="1" id="KW-0560">Oxidoreductase</keyword>
<evidence type="ECO:0000256" key="1">
    <source>
        <dbReference type="ARBA" id="ARBA00023002"/>
    </source>
</evidence>
<dbReference type="EMBL" id="CAFBNF010000268">
    <property type="protein sequence ID" value="CAB4959441.1"/>
    <property type="molecule type" value="Genomic_DNA"/>
</dbReference>
<dbReference type="AlphaFoldDB" id="A0A6J7KV66"/>
<dbReference type="PANTHER" id="PTHR43244">
    <property type="match status" value="1"/>
</dbReference>
<dbReference type="InterPro" id="IPR011251">
    <property type="entry name" value="Luciferase-like_dom"/>
</dbReference>
<evidence type="ECO:0000313" key="3">
    <source>
        <dbReference type="EMBL" id="CAB4959441.1"/>
    </source>
</evidence>
<dbReference type="GO" id="GO:0016705">
    <property type="term" value="F:oxidoreductase activity, acting on paired donors, with incorporation or reduction of molecular oxygen"/>
    <property type="evidence" value="ECO:0007669"/>
    <property type="project" value="InterPro"/>
</dbReference>
<sequence length="347" mass="36464">MVSTSTSCSWSPVTDYGSLSVVLPTRYQGPLLEYVELATRCEGWGYDGVWATEVAGADAFVLATACGLATQRMTVGTGAVAVGSRSPAMIALSAATASSLVPEHFILGLGTSTPAIVSGWHGQPFEAPLRRLEATVDVVRAVLAGRESSGNSPLAPGSGFRVEIDPLPAPAPIYTAALRAASLRLAGRQADGAILTLTDPAHVEWQLRQIHDAEAVAGSTQAVVYVRCCVTADPEGAHSWMRRELAWYSTSSAYREHFASMGHEQAMHDIAEVWGRDRSIEGVADLVPQPLIDDLMLAGSAEVVSARLAEFWAAGANDVAIYPISADGTCRAADLAATLSSVATVLR</sequence>
<proteinExistence type="predicted"/>
<dbReference type="Gene3D" id="3.20.20.30">
    <property type="entry name" value="Luciferase-like domain"/>
    <property type="match status" value="1"/>
</dbReference>
<dbReference type="Pfam" id="PF00296">
    <property type="entry name" value="Bac_luciferase"/>
    <property type="match status" value="1"/>
</dbReference>
<dbReference type="InterPro" id="IPR036661">
    <property type="entry name" value="Luciferase-like_sf"/>
</dbReference>
<protein>
    <submittedName>
        <fullName evidence="3">Unannotated protein</fullName>
    </submittedName>
</protein>
<dbReference type="CDD" id="cd01097">
    <property type="entry name" value="Tetrahydromethanopterin_reductase"/>
    <property type="match status" value="1"/>
</dbReference>
<organism evidence="3">
    <name type="scientific">freshwater metagenome</name>
    <dbReference type="NCBI Taxonomy" id="449393"/>
    <lineage>
        <taxon>unclassified sequences</taxon>
        <taxon>metagenomes</taxon>
        <taxon>ecological metagenomes</taxon>
    </lineage>
</organism>
<reference evidence="3" key="1">
    <citation type="submission" date="2020-05" db="EMBL/GenBank/DDBJ databases">
        <authorList>
            <person name="Chiriac C."/>
            <person name="Salcher M."/>
            <person name="Ghai R."/>
            <person name="Kavagutti S V."/>
        </authorList>
    </citation>
    <scope>NUCLEOTIDE SEQUENCE</scope>
</reference>
<evidence type="ECO:0000259" key="2">
    <source>
        <dbReference type="Pfam" id="PF00296"/>
    </source>
</evidence>
<name>A0A6J7KV66_9ZZZZ</name>
<dbReference type="SUPFAM" id="SSF51679">
    <property type="entry name" value="Bacterial luciferase-like"/>
    <property type="match status" value="1"/>
</dbReference>
<gene>
    <name evidence="3" type="ORF">UFOPK3773_01899</name>
</gene>